<gene>
    <name evidence="1" type="ORF">BDM02DRAFT_3145352</name>
</gene>
<reference evidence="1" key="2">
    <citation type="journal article" date="2020" name="Nat. Commun.">
        <title>Large-scale genome sequencing of mycorrhizal fungi provides insights into the early evolution of symbiotic traits.</title>
        <authorList>
            <person name="Miyauchi S."/>
            <person name="Kiss E."/>
            <person name="Kuo A."/>
            <person name="Drula E."/>
            <person name="Kohler A."/>
            <person name="Sanchez-Garcia M."/>
            <person name="Morin E."/>
            <person name="Andreopoulos B."/>
            <person name="Barry K.W."/>
            <person name="Bonito G."/>
            <person name="Buee M."/>
            <person name="Carver A."/>
            <person name="Chen C."/>
            <person name="Cichocki N."/>
            <person name="Clum A."/>
            <person name="Culley D."/>
            <person name="Crous P.W."/>
            <person name="Fauchery L."/>
            <person name="Girlanda M."/>
            <person name="Hayes R.D."/>
            <person name="Keri Z."/>
            <person name="LaButti K."/>
            <person name="Lipzen A."/>
            <person name="Lombard V."/>
            <person name="Magnuson J."/>
            <person name="Maillard F."/>
            <person name="Murat C."/>
            <person name="Nolan M."/>
            <person name="Ohm R.A."/>
            <person name="Pangilinan J."/>
            <person name="Pereira M.F."/>
            <person name="Perotto S."/>
            <person name="Peter M."/>
            <person name="Pfister S."/>
            <person name="Riley R."/>
            <person name="Sitrit Y."/>
            <person name="Stielow J.B."/>
            <person name="Szollosi G."/>
            <person name="Zifcakova L."/>
            <person name="Stursova M."/>
            <person name="Spatafora J.W."/>
            <person name="Tedersoo L."/>
            <person name="Vaario L.M."/>
            <person name="Yamada A."/>
            <person name="Yan M."/>
            <person name="Wang P."/>
            <person name="Xu J."/>
            <person name="Bruns T."/>
            <person name="Baldrian P."/>
            <person name="Vilgalys R."/>
            <person name="Dunand C."/>
            <person name="Henrissat B."/>
            <person name="Grigoriev I.V."/>
            <person name="Hibbett D."/>
            <person name="Nagy L.G."/>
            <person name="Martin F.M."/>
        </authorList>
    </citation>
    <scope>NUCLEOTIDE SEQUENCE</scope>
    <source>
        <strain evidence="1">P2</strain>
    </source>
</reference>
<reference evidence="1" key="1">
    <citation type="submission" date="2019-10" db="EMBL/GenBank/DDBJ databases">
        <authorList>
            <consortium name="DOE Joint Genome Institute"/>
            <person name="Kuo A."/>
            <person name="Miyauchi S."/>
            <person name="Kiss E."/>
            <person name="Drula E."/>
            <person name="Kohler A."/>
            <person name="Sanchez-Garcia M."/>
            <person name="Andreopoulos B."/>
            <person name="Barry K.W."/>
            <person name="Bonito G."/>
            <person name="Buee M."/>
            <person name="Carver A."/>
            <person name="Chen C."/>
            <person name="Cichocki N."/>
            <person name="Clum A."/>
            <person name="Culley D."/>
            <person name="Crous P.W."/>
            <person name="Fauchery L."/>
            <person name="Girlanda M."/>
            <person name="Hayes R."/>
            <person name="Keri Z."/>
            <person name="Labutti K."/>
            <person name="Lipzen A."/>
            <person name="Lombard V."/>
            <person name="Magnuson J."/>
            <person name="Maillard F."/>
            <person name="Morin E."/>
            <person name="Murat C."/>
            <person name="Nolan M."/>
            <person name="Ohm R."/>
            <person name="Pangilinan J."/>
            <person name="Pereira M."/>
            <person name="Perotto S."/>
            <person name="Peter M."/>
            <person name="Riley R."/>
            <person name="Sitrit Y."/>
            <person name="Stielow B."/>
            <person name="Szollosi G."/>
            <person name="Zifcakova L."/>
            <person name="Stursova M."/>
            <person name="Spatafora J.W."/>
            <person name="Tedersoo L."/>
            <person name="Vaario L.-M."/>
            <person name="Yamada A."/>
            <person name="Yan M."/>
            <person name="Wang P."/>
            <person name="Xu J."/>
            <person name="Bruns T."/>
            <person name="Baldrian P."/>
            <person name="Vilgalys R."/>
            <person name="Henrissat B."/>
            <person name="Grigoriev I.V."/>
            <person name="Hibbett D."/>
            <person name="Nagy L.G."/>
            <person name="Martin F.M."/>
        </authorList>
    </citation>
    <scope>NUCLEOTIDE SEQUENCE</scope>
    <source>
        <strain evidence="1">P2</strain>
    </source>
</reference>
<dbReference type="EMBL" id="MU118026">
    <property type="protein sequence ID" value="KAF9647778.1"/>
    <property type="molecule type" value="Genomic_DNA"/>
</dbReference>
<name>A0ACB6ZEA4_THEGA</name>
<organism evidence="1 2">
    <name type="scientific">Thelephora ganbajun</name>
    <name type="common">Ganba fungus</name>
    <dbReference type="NCBI Taxonomy" id="370292"/>
    <lineage>
        <taxon>Eukaryota</taxon>
        <taxon>Fungi</taxon>
        <taxon>Dikarya</taxon>
        <taxon>Basidiomycota</taxon>
        <taxon>Agaricomycotina</taxon>
        <taxon>Agaricomycetes</taxon>
        <taxon>Thelephorales</taxon>
        <taxon>Thelephoraceae</taxon>
        <taxon>Thelephora</taxon>
    </lineage>
</organism>
<proteinExistence type="predicted"/>
<protein>
    <submittedName>
        <fullName evidence="1">Kinase-like protein</fullName>
    </submittedName>
</protein>
<evidence type="ECO:0000313" key="2">
    <source>
        <dbReference type="Proteomes" id="UP000886501"/>
    </source>
</evidence>
<sequence length="565" mass="63061">MSLIPLPSTPPPQPSMLIRPTPPQIAMPRDYGRLWKDVPDATDEAKAVRILAEILSDKDGRDFISRLEPKDAELCIEILDHGIAQYNLEVAEKQAFFVTLRRLAGIHGRLPDSITITENIEVTEEIRASGGFADTRAGRYMGSLVAVRTMRVTMQDDVLKMRKQFCKEVVLWNTLSHPNVVKLVGVLGNMEKDQFVTVSEWATNGNIMEYIRNNHANRLELLQGAAQGLEYLHGANLTHGDLKGTNILVSNDTPPRACLADFGFMAMVLDPNHPMSCSTELGGGTMKFMSPELLAPLTFGIKDSLPIPQADIYALGLVIFQVLTGEIPFRRVRQTELGYLVAVKGLRPDKPENAAAIGFSDSLWGFVQRCWDGNRDLRPRVPEVVMHLEAAAANWRGLMPPCVSTDDTVSGLKEEMSGSMEHCNIFPQPSSSDVPASPTTESQTSDERSSQLSMASTQRTEPTPGEIQGAMGKPSGEPWREPRKTIRAQPQELQGVPYGEVFTHPDQHFEPPSKVPQRKWKGFKHFMSKFRGFFDFGHSRHPMAYFMVLTPTQYTINHVDNRRDE</sequence>
<evidence type="ECO:0000313" key="1">
    <source>
        <dbReference type="EMBL" id="KAF9647778.1"/>
    </source>
</evidence>
<accession>A0ACB6ZEA4</accession>
<keyword evidence="2" id="KW-1185">Reference proteome</keyword>
<dbReference type="Proteomes" id="UP000886501">
    <property type="component" value="Unassembled WGS sequence"/>
</dbReference>
<comment type="caution">
    <text evidence="1">The sequence shown here is derived from an EMBL/GenBank/DDBJ whole genome shotgun (WGS) entry which is preliminary data.</text>
</comment>